<name>A0A1Y6CI71_9PROT</name>
<feature type="transmembrane region" description="Helical" evidence="5">
    <location>
        <begin position="323"/>
        <end position="348"/>
    </location>
</feature>
<accession>A0A1Y6CI71</accession>
<evidence type="ECO:0000313" key="8">
    <source>
        <dbReference type="Proteomes" id="UP000192917"/>
    </source>
</evidence>
<feature type="domain" description="Major facilitator superfamily (MFS) profile" evidence="6">
    <location>
        <begin position="23"/>
        <end position="417"/>
    </location>
</feature>
<evidence type="ECO:0000256" key="3">
    <source>
        <dbReference type="ARBA" id="ARBA00022989"/>
    </source>
</evidence>
<feature type="transmembrane region" description="Helical" evidence="5">
    <location>
        <begin position="227"/>
        <end position="249"/>
    </location>
</feature>
<proteinExistence type="predicted"/>
<dbReference type="SUPFAM" id="SSF103473">
    <property type="entry name" value="MFS general substrate transporter"/>
    <property type="match status" value="1"/>
</dbReference>
<protein>
    <submittedName>
        <fullName evidence="7">Sugar phosphate permease</fullName>
    </submittedName>
</protein>
<gene>
    <name evidence="7" type="ORF">SAMN05428998_12093</name>
</gene>
<dbReference type="STRING" id="560819.SAMN05428998_12093"/>
<evidence type="ECO:0000256" key="4">
    <source>
        <dbReference type="ARBA" id="ARBA00023136"/>
    </source>
</evidence>
<feature type="transmembrane region" description="Helical" evidence="5">
    <location>
        <begin position="269"/>
        <end position="286"/>
    </location>
</feature>
<keyword evidence="8" id="KW-1185">Reference proteome</keyword>
<dbReference type="EMBL" id="FWZX01000020">
    <property type="protein sequence ID" value="SMF55695.1"/>
    <property type="molecule type" value="Genomic_DNA"/>
</dbReference>
<feature type="transmembrane region" description="Helical" evidence="5">
    <location>
        <begin position="23"/>
        <end position="43"/>
    </location>
</feature>
<dbReference type="AlphaFoldDB" id="A0A1Y6CI71"/>
<dbReference type="InterPro" id="IPR036259">
    <property type="entry name" value="MFS_trans_sf"/>
</dbReference>
<dbReference type="PROSITE" id="PS00217">
    <property type="entry name" value="SUGAR_TRANSPORT_2"/>
    <property type="match status" value="1"/>
</dbReference>
<feature type="transmembrane region" description="Helical" evidence="5">
    <location>
        <begin position="178"/>
        <end position="197"/>
    </location>
</feature>
<dbReference type="PROSITE" id="PS50850">
    <property type="entry name" value="MFS"/>
    <property type="match status" value="1"/>
</dbReference>
<evidence type="ECO:0000256" key="2">
    <source>
        <dbReference type="ARBA" id="ARBA00022692"/>
    </source>
</evidence>
<feature type="transmembrane region" description="Helical" evidence="5">
    <location>
        <begin position="387"/>
        <end position="410"/>
    </location>
</feature>
<feature type="transmembrane region" description="Helical" evidence="5">
    <location>
        <begin position="360"/>
        <end position="381"/>
    </location>
</feature>
<feature type="transmembrane region" description="Helical" evidence="5">
    <location>
        <begin position="116"/>
        <end position="139"/>
    </location>
</feature>
<keyword evidence="2 5" id="KW-0812">Transmembrane</keyword>
<feature type="transmembrane region" description="Helical" evidence="5">
    <location>
        <begin position="151"/>
        <end position="172"/>
    </location>
</feature>
<evidence type="ECO:0000256" key="1">
    <source>
        <dbReference type="ARBA" id="ARBA00004141"/>
    </source>
</evidence>
<dbReference type="InterPro" id="IPR020846">
    <property type="entry name" value="MFS_dom"/>
</dbReference>
<dbReference type="Proteomes" id="UP000192917">
    <property type="component" value="Unassembled WGS sequence"/>
</dbReference>
<feature type="transmembrane region" description="Helical" evidence="5">
    <location>
        <begin position="298"/>
        <end position="317"/>
    </location>
</feature>
<evidence type="ECO:0000256" key="5">
    <source>
        <dbReference type="SAM" id="Phobius"/>
    </source>
</evidence>
<dbReference type="CDD" id="cd06174">
    <property type="entry name" value="MFS"/>
    <property type="match status" value="1"/>
</dbReference>
<evidence type="ECO:0000313" key="7">
    <source>
        <dbReference type="EMBL" id="SMF55695.1"/>
    </source>
</evidence>
<sequence>MAAEEAFQASLRGEAPPSRRGRWAWLAWLCASRTAVSLAFMMYAGVLPHLIQAWGMTAAEGGFVQTCFNVSYAVSLVLTGWLSDRLGARRLFLWSSAASAVAALLVAGFARSFESGALLFALLGLSQGGTYTPSIMLVAQGVAPGRRGFAIGLLLAGASLGYAGSIALSTAASQIAGYQAAFLLCGAAPLLAALAAWRSVRDRPNLVGHRRGRTAGDEAPHPRQRRWAVLLTLGYTAHCWELLGMWAWLPTFLLTFLAASSLTGALAQGLWIGIAIHLSGCLSAFTMGHASDRLGRRAVLVGLGLFGAACSFAMGWLGEAPAAALLLLGALYGFAALGDSPVLSTAITETVAPSALGSALAIRSILGFGAGGLAPLAFGLARDAAPAGLGWIVAFSCLGVGGLLAALFALRLPRQRPGAAPANLSEPGSTS</sequence>
<dbReference type="RefSeq" id="WP_085124706.1">
    <property type="nucleotide sequence ID" value="NZ_FWZX01000020.1"/>
</dbReference>
<feature type="transmembrane region" description="Helical" evidence="5">
    <location>
        <begin position="63"/>
        <end position="82"/>
    </location>
</feature>
<evidence type="ECO:0000259" key="6">
    <source>
        <dbReference type="PROSITE" id="PS50850"/>
    </source>
</evidence>
<comment type="subcellular location">
    <subcellularLocation>
        <location evidence="1">Membrane</location>
        <topology evidence="1">Multi-pass membrane protein</topology>
    </subcellularLocation>
</comment>
<reference evidence="7 8" key="1">
    <citation type="submission" date="2017-04" db="EMBL/GenBank/DDBJ databases">
        <authorList>
            <person name="Afonso C.L."/>
            <person name="Miller P.J."/>
            <person name="Scott M.A."/>
            <person name="Spackman E."/>
            <person name="Goraichik I."/>
            <person name="Dimitrov K.M."/>
            <person name="Suarez D.L."/>
            <person name="Swayne D.E."/>
        </authorList>
    </citation>
    <scope>NUCLEOTIDE SEQUENCE [LARGE SCALE GENOMIC DNA]</scope>
    <source>
        <strain evidence="7 8">USBA 355</strain>
    </source>
</reference>
<feature type="transmembrane region" description="Helical" evidence="5">
    <location>
        <begin position="91"/>
        <end position="110"/>
    </location>
</feature>
<organism evidence="7 8">
    <name type="scientific">Tistlia consotensis USBA 355</name>
    <dbReference type="NCBI Taxonomy" id="560819"/>
    <lineage>
        <taxon>Bacteria</taxon>
        <taxon>Pseudomonadati</taxon>
        <taxon>Pseudomonadota</taxon>
        <taxon>Alphaproteobacteria</taxon>
        <taxon>Rhodospirillales</taxon>
        <taxon>Rhodovibrionaceae</taxon>
        <taxon>Tistlia</taxon>
    </lineage>
</organism>
<dbReference type="InterPro" id="IPR011701">
    <property type="entry name" value="MFS"/>
</dbReference>
<dbReference type="Gene3D" id="1.20.1250.20">
    <property type="entry name" value="MFS general substrate transporter like domains"/>
    <property type="match status" value="2"/>
</dbReference>
<dbReference type="GO" id="GO:0046943">
    <property type="term" value="F:carboxylic acid transmembrane transporter activity"/>
    <property type="evidence" value="ECO:0007669"/>
    <property type="project" value="TreeGrafter"/>
</dbReference>
<dbReference type="PANTHER" id="PTHR23508">
    <property type="entry name" value="CARBOXYLIC ACID TRANSPORTER PROTEIN HOMOLOG"/>
    <property type="match status" value="1"/>
</dbReference>
<dbReference type="GO" id="GO:0005886">
    <property type="term" value="C:plasma membrane"/>
    <property type="evidence" value="ECO:0007669"/>
    <property type="project" value="TreeGrafter"/>
</dbReference>
<keyword evidence="3 5" id="KW-1133">Transmembrane helix</keyword>
<dbReference type="PANTHER" id="PTHR23508:SF10">
    <property type="entry name" value="CARBOXYLIC ACID TRANSPORTER PROTEIN HOMOLOG"/>
    <property type="match status" value="1"/>
</dbReference>
<dbReference type="Pfam" id="PF07690">
    <property type="entry name" value="MFS_1"/>
    <property type="match status" value="1"/>
</dbReference>
<dbReference type="InterPro" id="IPR005829">
    <property type="entry name" value="Sugar_transporter_CS"/>
</dbReference>
<keyword evidence="4 5" id="KW-0472">Membrane</keyword>